<name>A0A5C3QNE4_9AGAR</name>
<evidence type="ECO:0000256" key="1">
    <source>
        <dbReference type="SAM" id="MobiDB-lite"/>
    </source>
</evidence>
<feature type="compositionally biased region" description="Polar residues" evidence="1">
    <location>
        <begin position="300"/>
        <end position="309"/>
    </location>
</feature>
<dbReference type="AlphaFoldDB" id="A0A5C3QNE4"/>
<gene>
    <name evidence="2" type="ORF">BDV98DRAFT_604011</name>
</gene>
<evidence type="ECO:0000313" key="2">
    <source>
        <dbReference type="EMBL" id="TFL02041.1"/>
    </source>
</evidence>
<feature type="region of interest" description="Disordered" evidence="1">
    <location>
        <begin position="358"/>
        <end position="450"/>
    </location>
</feature>
<reference evidence="2 3" key="1">
    <citation type="journal article" date="2019" name="Nat. Ecol. Evol.">
        <title>Megaphylogeny resolves global patterns of mushroom evolution.</title>
        <authorList>
            <person name="Varga T."/>
            <person name="Krizsan K."/>
            <person name="Foldi C."/>
            <person name="Dima B."/>
            <person name="Sanchez-Garcia M."/>
            <person name="Sanchez-Ramirez S."/>
            <person name="Szollosi G.J."/>
            <person name="Szarkandi J.G."/>
            <person name="Papp V."/>
            <person name="Albert L."/>
            <person name="Andreopoulos W."/>
            <person name="Angelini C."/>
            <person name="Antonin V."/>
            <person name="Barry K.W."/>
            <person name="Bougher N.L."/>
            <person name="Buchanan P."/>
            <person name="Buyck B."/>
            <person name="Bense V."/>
            <person name="Catcheside P."/>
            <person name="Chovatia M."/>
            <person name="Cooper J."/>
            <person name="Damon W."/>
            <person name="Desjardin D."/>
            <person name="Finy P."/>
            <person name="Geml J."/>
            <person name="Haridas S."/>
            <person name="Hughes K."/>
            <person name="Justo A."/>
            <person name="Karasinski D."/>
            <person name="Kautmanova I."/>
            <person name="Kiss B."/>
            <person name="Kocsube S."/>
            <person name="Kotiranta H."/>
            <person name="LaButti K.M."/>
            <person name="Lechner B.E."/>
            <person name="Liimatainen K."/>
            <person name="Lipzen A."/>
            <person name="Lukacs Z."/>
            <person name="Mihaltcheva S."/>
            <person name="Morgado L.N."/>
            <person name="Niskanen T."/>
            <person name="Noordeloos M.E."/>
            <person name="Ohm R.A."/>
            <person name="Ortiz-Santana B."/>
            <person name="Ovrebo C."/>
            <person name="Racz N."/>
            <person name="Riley R."/>
            <person name="Savchenko A."/>
            <person name="Shiryaev A."/>
            <person name="Soop K."/>
            <person name="Spirin V."/>
            <person name="Szebenyi C."/>
            <person name="Tomsovsky M."/>
            <person name="Tulloss R.E."/>
            <person name="Uehling J."/>
            <person name="Grigoriev I.V."/>
            <person name="Vagvolgyi C."/>
            <person name="Papp T."/>
            <person name="Martin F.M."/>
            <person name="Miettinen O."/>
            <person name="Hibbett D.S."/>
            <person name="Nagy L.G."/>
        </authorList>
    </citation>
    <scope>NUCLEOTIDE SEQUENCE [LARGE SCALE GENOMIC DNA]</scope>
    <source>
        <strain evidence="2 3">CBS 309.79</strain>
    </source>
</reference>
<feature type="region of interest" description="Disordered" evidence="1">
    <location>
        <begin position="286"/>
        <end position="330"/>
    </location>
</feature>
<sequence>MSTPATLTTTYSRKHRMDAEALQRNNKRIKETPASSAANSDQVFALQSSVGAHISPKDFSPVPAMKSKKTTASRRLKENSSSKAQGLASPFLKPQKPLQRTHANTIHSQSTKNSPVEGFKQQHHRRPSMPTPPRFEASTWLPLKQQGIDNAPRTALSPKVDFNRPPSQMDFNSMEVDLQSFAGSLSATSTPPPGSTSLQLMRNGSLTVGSDSSDEDVLRGALMHEDSSPFFSSSSDSTAPSLRSAINLPDSKALQAKELDIQRIFSSLDIEPRQKLLRTTSLGPEIFLSSSRPESDEFDSASSNSTETQVPKGRARRGTIRASEHNPSMSYDSLQVAPIAPTARRTRSGTVVGPAHKGLTVEQMPSVSHHKAEGKATNVPSSPESDDELLITKAWNEEDWLPPPGATVYNAATATKRAGNGTKGSVNGVKGSANGTKGSGRGSGRKKGGA</sequence>
<feature type="region of interest" description="Disordered" evidence="1">
    <location>
        <begin position="52"/>
        <end position="136"/>
    </location>
</feature>
<dbReference type="Proteomes" id="UP000305067">
    <property type="component" value="Unassembled WGS sequence"/>
</dbReference>
<proteinExistence type="predicted"/>
<accession>A0A5C3QNE4</accession>
<evidence type="ECO:0000313" key="3">
    <source>
        <dbReference type="Proteomes" id="UP000305067"/>
    </source>
</evidence>
<organism evidence="2 3">
    <name type="scientific">Pterulicium gracile</name>
    <dbReference type="NCBI Taxonomy" id="1884261"/>
    <lineage>
        <taxon>Eukaryota</taxon>
        <taxon>Fungi</taxon>
        <taxon>Dikarya</taxon>
        <taxon>Basidiomycota</taxon>
        <taxon>Agaricomycotina</taxon>
        <taxon>Agaricomycetes</taxon>
        <taxon>Agaricomycetidae</taxon>
        <taxon>Agaricales</taxon>
        <taxon>Pleurotineae</taxon>
        <taxon>Pterulaceae</taxon>
        <taxon>Pterulicium</taxon>
    </lineage>
</organism>
<feature type="compositionally biased region" description="Polar residues" evidence="1">
    <location>
        <begin position="101"/>
        <end position="114"/>
    </location>
</feature>
<dbReference type="OrthoDB" id="3055857at2759"/>
<protein>
    <submittedName>
        <fullName evidence="2">Uncharacterized protein</fullName>
    </submittedName>
</protein>
<keyword evidence="3" id="KW-1185">Reference proteome</keyword>
<dbReference type="EMBL" id="ML178823">
    <property type="protein sequence ID" value="TFL02041.1"/>
    <property type="molecule type" value="Genomic_DNA"/>
</dbReference>